<feature type="compositionally biased region" description="Basic residues" evidence="1">
    <location>
        <begin position="221"/>
        <end position="230"/>
    </location>
</feature>
<feature type="domain" description="Transposase IS200-like" evidence="2">
    <location>
        <begin position="9"/>
        <end position="124"/>
    </location>
</feature>
<name>A0A7Y9U5I5_9BURK</name>
<sequence>MARLPRLAIAGLTHHVIQRGHNRQSVFLDDTDRLAYLTALREAAALQHVAVHAYVLMDDHVHLLVTPPTAEALSKMLQAIGRRYVSAFNRRHGRVGTLWDGRFRATVLESGPHVLACMRYIEQNPQRLIPPTAATDYPWSSASHHLGRRRDSLLTDHALYWATGNTPFERELAWRRLLDDPLSGDEVQAHTDSALKGWALGSGAFLAGLGATTERPMAPRPRGRPARAPRQRMVAET</sequence>
<accession>A0A7Y9U5I5</accession>
<dbReference type="Gene3D" id="3.30.70.1290">
    <property type="entry name" value="Transposase IS200-like"/>
    <property type="match status" value="1"/>
</dbReference>
<dbReference type="PANTHER" id="PTHR34322">
    <property type="entry name" value="TRANSPOSASE, Y1_TNP DOMAIN-CONTAINING"/>
    <property type="match status" value="1"/>
</dbReference>
<dbReference type="InterPro" id="IPR002686">
    <property type="entry name" value="Transposase_17"/>
</dbReference>
<gene>
    <name evidence="3" type="ORF">BDD16_000692</name>
</gene>
<dbReference type="GO" id="GO:0003677">
    <property type="term" value="F:DNA binding"/>
    <property type="evidence" value="ECO:0007669"/>
    <property type="project" value="InterPro"/>
</dbReference>
<dbReference type="SUPFAM" id="SSF143422">
    <property type="entry name" value="Transposase IS200-like"/>
    <property type="match status" value="1"/>
</dbReference>
<organism evidence="3 4">
    <name type="scientific">Sphaerotilus montanus</name>
    <dbReference type="NCBI Taxonomy" id="522889"/>
    <lineage>
        <taxon>Bacteria</taxon>
        <taxon>Pseudomonadati</taxon>
        <taxon>Pseudomonadota</taxon>
        <taxon>Betaproteobacteria</taxon>
        <taxon>Burkholderiales</taxon>
        <taxon>Sphaerotilaceae</taxon>
        <taxon>Sphaerotilus</taxon>
    </lineage>
</organism>
<dbReference type="AlphaFoldDB" id="A0A7Y9U5I5"/>
<proteinExistence type="predicted"/>
<keyword evidence="4" id="KW-1185">Reference proteome</keyword>
<protein>
    <submittedName>
        <fullName evidence="3">Putative transposase</fullName>
    </submittedName>
</protein>
<dbReference type="Pfam" id="PF01797">
    <property type="entry name" value="Y1_Tnp"/>
    <property type="match status" value="1"/>
</dbReference>
<dbReference type="GO" id="GO:0004803">
    <property type="term" value="F:transposase activity"/>
    <property type="evidence" value="ECO:0007669"/>
    <property type="project" value="InterPro"/>
</dbReference>
<dbReference type="SMART" id="SM01321">
    <property type="entry name" value="Y1_Tnp"/>
    <property type="match status" value="1"/>
</dbReference>
<dbReference type="GO" id="GO:0006313">
    <property type="term" value="P:DNA transposition"/>
    <property type="evidence" value="ECO:0007669"/>
    <property type="project" value="InterPro"/>
</dbReference>
<evidence type="ECO:0000313" key="3">
    <source>
        <dbReference type="EMBL" id="NYG31706.1"/>
    </source>
</evidence>
<dbReference type="RefSeq" id="WP_179632675.1">
    <property type="nucleotide sequence ID" value="NZ_JACCFH010000001.1"/>
</dbReference>
<evidence type="ECO:0000259" key="2">
    <source>
        <dbReference type="SMART" id="SM01321"/>
    </source>
</evidence>
<dbReference type="Proteomes" id="UP000518288">
    <property type="component" value="Unassembled WGS sequence"/>
</dbReference>
<evidence type="ECO:0000256" key="1">
    <source>
        <dbReference type="SAM" id="MobiDB-lite"/>
    </source>
</evidence>
<reference evidence="3 4" key="1">
    <citation type="submission" date="2020-07" db="EMBL/GenBank/DDBJ databases">
        <title>Genomic Encyclopedia of Archaeal and Bacterial Type Strains, Phase II (KMG-II): from individual species to whole genera.</title>
        <authorList>
            <person name="Goeker M."/>
        </authorList>
    </citation>
    <scope>NUCLEOTIDE SEQUENCE [LARGE SCALE GENOMIC DNA]</scope>
    <source>
        <strain evidence="3 4">DSM 21226</strain>
    </source>
</reference>
<dbReference type="InterPro" id="IPR036515">
    <property type="entry name" value="Transposase_17_sf"/>
</dbReference>
<dbReference type="EMBL" id="JACCFH010000001">
    <property type="protein sequence ID" value="NYG31706.1"/>
    <property type="molecule type" value="Genomic_DNA"/>
</dbReference>
<evidence type="ECO:0000313" key="4">
    <source>
        <dbReference type="Proteomes" id="UP000518288"/>
    </source>
</evidence>
<dbReference type="PANTHER" id="PTHR34322:SF2">
    <property type="entry name" value="TRANSPOSASE IS200-LIKE DOMAIN-CONTAINING PROTEIN"/>
    <property type="match status" value="1"/>
</dbReference>
<feature type="region of interest" description="Disordered" evidence="1">
    <location>
        <begin position="211"/>
        <end position="237"/>
    </location>
</feature>
<comment type="caution">
    <text evidence="3">The sequence shown here is derived from an EMBL/GenBank/DDBJ whole genome shotgun (WGS) entry which is preliminary data.</text>
</comment>